<evidence type="ECO:0000256" key="2">
    <source>
        <dbReference type="SAM" id="Phobius"/>
    </source>
</evidence>
<dbReference type="Proteomes" id="UP001597469">
    <property type="component" value="Unassembled WGS sequence"/>
</dbReference>
<dbReference type="Gene3D" id="3.30.70.1320">
    <property type="entry name" value="Multidrug efflux transporter AcrB pore domain like"/>
    <property type="match status" value="1"/>
</dbReference>
<accession>A0ABW5MBX5</accession>
<feature type="transmembrane region" description="Helical" evidence="2">
    <location>
        <begin position="871"/>
        <end position="888"/>
    </location>
</feature>
<feature type="transmembrane region" description="Helical" evidence="2">
    <location>
        <begin position="397"/>
        <end position="421"/>
    </location>
</feature>
<feature type="region of interest" description="Disordered" evidence="1">
    <location>
        <begin position="1027"/>
        <end position="1047"/>
    </location>
</feature>
<feature type="transmembrane region" description="Helical" evidence="2">
    <location>
        <begin position="534"/>
        <end position="555"/>
    </location>
</feature>
<keyword evidence="4" id="KW-1185">Reference proteome</keyword>
<dbReference type="InterPro" id="IPR027463">
    <property type="entry name" value="AcrB_DN_DC_subdom"/>
</dbReference>
<feature type="transmembrane region" description="Helical" evidence="2">
    <location>
        <begin position="895"/>
        <end position="915"/>
    </location>
</feature>
<evidence type="ECO:0000256" key="1">
    <source>
        <dbReference type="SAM" id="MobiDB-lite"/>
    </source>
</evidence>
<dbReference type="PRINTS" id="PR00702">
    <property type="entry name" value="ACRIFLAVINRP"/>
</dbReference>
<dbReference type="SUPFAM" id="SSF82693">
    <property type="entry name" value="Multidrug efflux transporter AcrB pore domain, PN1, PN2, PC1 and PC2 subdomains"/>
    <property type="match status" value="2"/>
</dbReference>
<evidence type="ECO:0000313" key="4">
    <source>
        <dbReference type="Proteomes" id="UP001597469"/>
    </source>
</evidence>
<dbReference type="Gene3D" id="1.20.1640.10">
    <property type="entry name" value="Multidrug efflux transporter AcrB transmembrane domain"/>
    <property type="match status" value="2"/>
</dbReference>
<dbReference type="RefSeq" id="WP_381528479.1">
    <property type="nucleotide sequence ID" value="NZ_JBHULN010000032.1"/>
</dbReference>
<feature type="transmembrane region" description="Helical" evidence="2">
    <location>
        <begin position="345"/>
        <end position="364"/>
    </location>
</feature>
<feature type="transmembrane region" description="Helical" evidence="2">
    <location>
        <begin position="371"/>
        <end position="391"/>
    </location>
</feature>
<comment type="caution">
    <text evidence="3">The sequence shown here is derived from an EMBL/GenBank/DDBJ whole genome shotgun (WGS) entry which is preliminary data.</text>
</comment>
<dbReference type="Gene3D" id="3.30.2090.10">
    <property type="entry name" value="Multidrug efflux transporter AcrB TolC docking domain, DN and DC subdomains"/>
    <property type="match status" value="2"/>
</dbReference>
<dbReference type="SUPFAM" id="SSF82714">
    <property type="entry name" value="Multidrug efflux transporter AcrB TolC docking domain, DN and DC subdomains"/>
    <property type="match status" value="2"/>
</dbReference>
<proteinExistence type="predicted"/>
<name>A0ABW5MBX5_9BACT</name>
<feature type="transmembrane region" description="Helical" evidence="2">
    <location>
        <begin position="478"/>
        <end position="501"/>
    </location>
</feature>
<feature type="transmembrane region" description="Helical" evidence="2">
    <location>
        <begin position="971"/>
        <end position="987"/>
    </location>
</feature>
<dbReference type="InterPro" id="IPR001036">
    <property type="entry name" value="Acrflvin-R"/>
</dbReference>
<dbReference type="Gene3D" id="3.30.70.1440">
    <property type="entry name" value="Multidrug efflux transporter AcrB pore domain"/>
    <property type="match status" value="1"/>
</dbReference>
<dbReference type="Pfam" id="PF00873">
    <property type="entry name" value="ACR_tran"/>
    <property type="match status" value="1"/>
</dbReference>
<gene>
    <name evidence="3" type="ORF">ACFSUS_28320</name>
</gene>
<evidence type="ECO:0000313" key="3">
    <source>
        <dbReference type="EMBL" id="MFD2574570.1"/>
    </source>
</evidence>
<protein>
    <submittedName>
        <fullName evidence="3">Efflux RND transporter permease subunit</fullName>
    </submittedName>
</protein>
<feature type="transmembrane region" description="Helical" evidence="2">
    <location>
        <begin position="21"/>
        <end position="39"/>
    </location>
</feature>
<reference evidence="4" key="1">
    <citation type="journal article" date="2019" name="Int. J. Syst. Evol. Microbiol.">
        <title>The Global Catalogue of Microorganisms (GCM) 10K type strain sequencing project: providing services to taxonomists for standard genome sequencing and annotation.</title>
        <authorList>
            <consortium name="The Broad Institute Genomics Platform"/>
            <consortium name="The Broad Institute Genome Sequencing Center for Infectious Disease"/>
            <person name="Wu L."/>
            <person name="Ma J."/>
        </authorList>
    </citation>
    <scope>NUCLEOTIDE SEQUENCE [LARGE SCALE GENOMIC DNA]</scope>
    <source>
        <strain evidence="4">KCTC 42805</strain>
    </source>
</reference>
<feature type="transmembrane region" description="Helical" evidence="2">
    <location>
        <begin position="999"/>
        <end position="1021"/>
    </location>
</feature>
<dbReference type="SUPFAM" id="SSF82866">
    <property type="entry name" value="Multidrug efflux transporter AcrB transmembrane domain"/>
    <property type="match status" value="2"/>
</dbReference>
<organism evidence="3 4">
    <name type="scientific">Spirosoma soli</name>
    <dbReference type="NCBI Taxonomy" id="1770529"/>
    <lineage>
        <taxon>Bacteria</taxon>
        <taxon>Pseudomonadati</taxon>
        <taxon>Bacteroidota</taxon>
        <taxon>Cytophagia</taxon>
        <taxon>Cytophagales</taxon>
        <taxon>Cytophagaceae</taxon>
        <taxon>Spirosoma</taxon>
    </lineage>
</organism>
<dbReference type="Gene3D" id="3.30.70.1430">
    <property type="entry name" value="Multidrug efflux transporter AcrB pore domain"/>
    <property type="match status" value="2"/>
</dbReference>
<keyword evidence="2" id="KW-0812">Transmembrane</keyword>
<keyword evidence="2" id="KW-1133">Transmembrane helix</keyword>
<feature type="transmembrane region" description="Helical" evidence="2">
    <location>
        <begin position="921"/>
        <end position="942"/>
    </location>
</feature>
<feature type="transmembrane region" description="Helical" evidence="2">
    <location>
        <begin position="441"/>
        <end position="466"/>
    </location>
</feature>
<keyword evidence="2" id="KW-0472">Membrane</keyword>
<dbReference type="PANTHER" id="PTHR32063:SF18">
    <property type="entry name" value="CATION EFFLUX SYSTEM PROTEIN"/>
    <property type="match status" value="1"/>
</dbReference>
<sequence>MNHKNPTRRLNLIEAAMKYKQVTVGLTMMLALAGIWAIYSMPRMEDPRITIRQGLVLAAYPGASELEVENQLTKKLEQQLFSYKEVRKEKTYSTTKAGAVVVNVTLQDWVTDTDKFWSKLQDGLSANRQLFPKAVQGPFVNGEFGDVAALMIAVTAKDRSYADLKEYLDQLEDGIKTLPQVSKIRRYGEQREQVYVTASADRLRQYGLDFGLIGQVLQRQTNVGYSGELALPNASVPVFTESLYHSQEALANQLVYTDPTSGNQVRLHDVAKLERREEELTSRIKIDGQAAVMLTVEMQPGNNIVWFGDQLNQKIKDVEARFPAGVHVQEIVSQPRVVDQKLKDFFLELSIAVASVIAVVLLLLPLRIALVSAVACPLSILITFGILHALGMEIQQVSLAALVIVLGMVVDDAIVVVDNYVEKLDEGMDRWTAAWRSATDLFVPVLAATAAIIFAFLPSAIVYTGLTQEFSMHIPATVSVALVASLAVSMLLTPSLCYFAIRKGLHRKQADSPVVKPSIIDRVQARFNRTVDWCFAHPMLVLTLGFASLALAGVFGSQVKFEYLPYSERDQFNLELWLPEGTPVAQTEKAVDRVTAAIRGDKRISQVVSFIGTGSPRFYSSYAPEAPAENYAQVFINTLSGEATVELAREYTHSLQSLVPEGSVRVRRLSWKETKAPLEVRVVSDNEADLRTVGQWVAQIFRATPNTHFVRDDWRNPTLGVAVRVKQDEADRLGVSKEAVAQTLGGSLKGWPVSTLWEGDKPLDIVLRLDERDRQKLSDVSQVYITTAYNTKVPLRQVADVVPAWHLSNIVRRNGLRTLTVSSDTDFGRVAAQILADVKPQLDALQLPAGTHLEYGGDDESGRDAGPSTNMALGLSFLLIFLTLLLQFRHAGRALIVLSTFFLSLPGAMFGLWITGNPLGMTAFLGINSLLGIVVRNGIILVDYADELVREHGYSVKDAAIASAHRRMRPIFLTSSAAAVGVIPMILSQSPLWSPLSSVIAFGIMVAMVMTLYVVPVLYYMSLKNKPTADSTDPHQDDRPALALATN</sequence>
<dbReference type="EMBL" id="JBHULN010000032">
    <property type="protein sequence ID" value="MFD2574570.1"/>
    <property type="molecule type" value="Genomic_DNA"/>
</dbReference>
<dbReference type="PANTHER" id="PTHR32063">
    <property type="match status" value="1"/>
</dbReference>